<accession>A0A0R2LMA3</accession>
<proteinExistence type="predicted"/>
<keyword evidence="2" id="KW-1185">Reference proteome</keyword>
<dbReference type="STRING" id="993692.IV57_GL000948"/>
<dbReference type="AlphaFoldDB" id="A0A0R2LMA3"/>
<evidence type="ECO:0000313" key="1">
    <source>
        <dbReference type="EMBL" id="KRO00512.1"/>
    </source>
</evidence>
<dbReference type="EMBL" id="JQCF01000002">
    <property type="protein sequence ID" value="KRO00512.1"/>
    <property type="molecule type" value="Genomic_DNA"/>
</dbReference>
<comment type="caution">
    <text evidence="1">The sequence shown here is derived from an EMBL/GenBank/DDBJ whole genome shotgun (WGS) entry which is preliminary data.</text>
</comment>
<protein>
    <submittedName>
        <fullName evidence="1">Uncharacterized protein</fullName>
    </submittedName>
</protein>
<dbReference type="Proteomes" id="UP000051006">
    <property type="component" value="Unassembled WGS sequence"/>
</dbReference>
<dbReference type="PATRIC" id="fig|993692.3.peg.961"/>
<evidence type="ECO:0000313" key="2">
    <source>
        <dbReference type="Proteomes" id="UP000051006"/>
    </source>
</evidence>
<reference evidence="1 2" key="1">
    <citation type="journal article" date="2015" name="Genome Announc.">
        <title>Expanding the biotechnology potential of lactobacilli through comparative genomics of 213 strains and associated genera.</title>
        <authorList>
            <person name="Sun Z."/>
            <person name="Harris H.M."/>
            <person name="McCann A."/>
            <person name="Guo C."/>
            <person name="Argimon S."/>
            <person name="Zhang W."/>
            <person name="Yang X."/>
            <person name="Jeffery I.B."/>
            <person name="Cooney J.C."/>
            <person name="Kagawa T.F."/>
            <person name="Liu W."/>
            <person name="Song Y."/>
            <person name="Salvetti E."/>
            <person name="Wrobel A."/>
            <person name="Rasinkangas P."/>
            <person name="Parkhill J."/>
            <person name="Rea M.C."/>
            <person name="O'Sullivan O."/>
            <person name="Ritari J."/>
            <person name="Douillard F.P."/>
            <person name="Paul Ross R."/>
            <person name="Yang R."/>
            <person name="Briner A.E."/>
            <person name="Felis G.E."/>
            <person name="de Vos W.M."/>
            <person name="Barrangou R."/>
            <person name="Klaenhammer T.R."/>
            <person name="Caufield P.W."/>
            <person name="Cui Y."/>
            <person name="Zhang H."/>
            <person name="O'Toole P.W."/>
        </authorList>
    </citation>
    <scope>NUCLEOTIDE SEQUENCE [LARGE SCALE GENOMIC DNA]</scope>
    <source>
        <strain evidence="1 2">DSM 24716</strain>
    </source>
</reference>
<dbReference type="RefSeq" id="WP_057879784.1">
    <property type="nucleotide sequence ID" value="NZ_JQCF01000002.1"/>
</dbReference>
<gene>
    <name evidence="1" type="ORF">IV57_GL000948</name>
</gene>
<name>A0A0R2LMA3_9LACO</name>
<organism evidence="1 2">
    <name type="scientific">Companilactobacillus kimchiensis</name>
    <dbReference type="NCBI Taxonomy" id="993692"/>
    <lineage>
        <taxon>Bacteria</taxon>
        <taxon>Bacillati</taxon>
        <taxon>Bacillota</taxon>
        <taxon>Bacilli</taxon>
        <taxon>Lactobacillales</taxon>
        <taxon>Lactobacillaceae</taxon>
        <taxon>Companilactobacillus</taxon>
    </lineage>
</organism>
<sequence length="141" mass="16041">MADQNVLASREACYEYFIKNIDSVGDEYITYQKGGVQLQGVTGADIYFKLMDGYLSKVLDNVDHLDSRSQFYVNDDVTSHKTMWFSYTDDIDVTVNVEFSKDDTVEQIFDAYSQGYKRAIAAKIENGYYGDASVAIQDRDN</sequence>